<dbReference type="GO" id="GO:0016491">
    <property type="term" value="F:oxidoreductase activity"/>
    <property type="evidence" value="ECO:0007669"/>
    <property type="project" value="UniProtKB-KW"/>
</dbReference>
<keyword evidence="6" id="KW-0411">Iron-sulfur</keyword>
<evidence type="ECO:0000256" key="3">
    <source>
        <dbReference type="ARBA" id="ARBA00022723"/>
    </source>
</evidence>
<dbReference type="OrthoDB" id="6955242at2"/>
<evidence type="ECO:0000256" key="5">
    <source>
        <dbReference type="ARBA" id="ARBA00023004"/>
    </source>
</evidence>
<evidence type="ECO:0000256" key="1">
    <source>
        <dbReference type="ARBA" id="ARBA00022630"/>
    </source>
</evidence>
<dbReference type="GO" id="GO:0051537">
    <property type="term" value="F:2 iron, 2 sulfur cluster binding"/>
    <property type="evidence" value="ECO:0007669"/>
    <property type="project" value="UniProtKB-KW"/>
</dbReference>
<keyword evidence="4" id="KW-0560">Oxidoreductase</keyword>
<sequence length="138" mass="15102">MTYGYHQGRPEHYPLEPDLHGTRHWFVTSEATGEDRADALAALAGLAHLEVWCVDKYMAHAGAGATHALPSAVARWFDDESDLLWALEHAMCRAAIGLRIYALGTQPFIRSIRQLADRCAIAPEAVRVAHSGGALSRV</sequence>
<keyword evidence="5" id="KW-0408">Iron</keyword>
<accession>A0A1N7SQA2</accession>
<evidence type="ECO:0000313" key="9">
    <source>
        <dbReference type="Proteomes" id="UP000195569"/>
    </source>
</evidence>
<evidence type="ECO:0000256" key="4">
    <source>
        <dbReference type="ARBA" id="ARBA00023002"/>
    </source>
</evidence>
<dbReference type="RefSeq" id="WP_087738275.1">
    <property type="nucleotide sequence ID" value="NZ_CYGY02000067.1"/>
</dbReference>
<dbReference type="AlphaFoldDB" id="A0A1N7SQA2"/>
<evidence type="ECO:0000256" key="2">
    <source>
        <dbReference type="ARBA" id="ARBA00022714"/>
    </source>
</evidence>
<gene>
    <name evidence="8" type="ORF">BN2476_670130</name>
</gene>
<dbReference type="EMBL" id="CYGY02000067">
    <property type="protein sequence ID" value="SIT49126.1"/>
    <property type="molecule type" value="Genomic_DNA"/>
</dbReference>
<organism evidence="8 9">
    <name type="scientific">Paraburkholderia piptadeniae</name>
    <dbReference type="NCBI Taxonomy" id="1701573"/>
    <lineage>
        <taxon>Bacteria</taxon>
        <taxon>Pseudomonadati</taxon>
        <taxon>Pseudomonadota</taxon>
        <taxon>Betaproteobacteria</taxon>
        <taxon>Burkholderiales</taxon>
        <taxon>Burkholderiaceae</taxon>
        <taxon>Paraburkholderia</taxon>
    </lineage>
</organism>
<keyword evidence="3" id="KW-0479">Metal-binding</keyword>
<feature type="domain" description="Dimethylamine monooxygenase subunit DmmA-like N-terminal" evidence="7">
    <location>
        <begin position="9"/>
        <end position="122"/>
    </location>
</feature>
<keyword evidence="9" id="KW-1185">Reference proteome</keyword>
<evidence type="ECO:0000259" key="7">
    <source>
        <dbReference type="Pfam" id="PF22290"/>
    </source>
</evidence>
<protein>
    <recommendedName>
        <fullName evidence="7">Dimethylamine monooxygenase subunit DmmA-like N-terminal domain-containing protein</fullName>
    </recommendedName>
</protein>
<keyword evidence="1" id="KW-0285">Flavoprotein</keyword>
<evidence type="ECO:0000256" key="6">
    <source>
        <dbReference type="ARBA" id="ARBA00023014"/>
    </source>
</evidence>
<proteinExistence type="predicted"/>
<comment type="caution">
    <text evidence="8">The sequence shown here is derived from an EMBL/GenBank/DDBJ whole genome shotgun (WGS) entry which is preliminary data.</text>
</comment>
<name>A0A1N7SQA2_9BURK</name>
<dbReference type="Pfam" id="PF22290">
    <property type="entry name" value="DmmA-like_N"/>
    <property type="match status" value="1"/>
</dbReference>
<dbReference type="Proteomes" id="UP000195569">
    <property type="component" value="Unassembled WGS sequence"/>
</dbReference>
<evidence type="ECO:0000313" key="8">
    <source>
        <dbReference type="EMBL" id="SIT49126.1"/>
    </source>
</evidence>
<dbReference type="GO" id="GO:0046872">
    <property type="term" value="F:metal ion binding"/>
    <property type="evidence" value="ECO:0007669"/>
    <property type="project" value="UniProtKB-KW"/>
</dbReference>
<keyword evidence="2" id="KW-0001">2Fe-2S</keyword>
<reference evidence="8" key="1">
    <citation type="submission" date="2016-12" db="EMBL/GenBank/DDBJ databases">
        <authorList>
            <person name="Moulin L."/>
        </authorList>
    </citation>
    <scope>NUCLEOTIDE SEQUENCE [LARGE SCALE GENOMIC DNA]</scope>
    <source>
        <strain evidence="8">STM 7183</strain>
    </source>
</reference>
<dbReference type="InterPro" id="IPR054582">
    <property type="entry name" value="DmmA-like_N"/>
</dbReference>